<gene>
    <name evidence="2" type="ORF">MP_TR22553_c0_g1_i1_g.65750</name>
</gene>
<feature type="region of interest" description="Disordered" evidence="1">
    <location>
        <begin position="1"/>
        <end position="20"/>
    </location>
</feature>
<protein>
    <submittedName>
        <fullName evidence="2">Uncharacterized protein</fullName>
    </submittedName>
</protein>
<feature type="region of interest" description="Disordered" evidence="1">
    <location>
        <begin position="55"/>
        <end position="91"/>
    </location>
</feature>
<accession>A0A1J3K738</accession>
<name>A0A1J3K738_NOCCA</name>
<dbReference type="EMBL" id="GEVM01005609">
    <property type="protein sequence ID" value="JAV00330.1"/>
    <property type="molecule type" value="Transcribed_RNA"/>
</dbReference>
<evidence type="ECO:0000256" key="1">
    <source>
        <dbReference type="SAM" id="MobiDB-lite"/>
    </source>
</evidence>
<sequence length="91" mass="10423">MNSSSDFTITTPFSPSAAEQRLLPRGRQVLEKLNLMDAQEVEAANNEFLAIRDDIEFGTTMRDRDELDNAEDRDDDDDDDDDDDPSVEKRR</sequence>
<reference evidence="2" key="1">
    <citation type="submission" date="2016-07" db="EMBL/GenBank/DDBJ databases">
        <title>De novo transcriptome assembly of four accessions of the metal hyperaccumulator plant Noccaea caerulescens.</title>
        <authorList>
            <person name="Blande D."/>
            <person name="Halimaa P."/>
            <person name="Tervahauta A.I."/>
            <person name="Aarts M.G."/>
            <person name="Karenlampi S.O."/>
        </authorList>
    </citation>
    <scope>NUCLEOTIDE SEQUENCE</scope>
</reference>
<evidence type="ECO:0000313" key="2">
    <source>
        <dbReference type="EMBL" id="JAV00330.1"/>
    </source>
</evidence>
<feature type="compositionally biased region" description="Polar residues" evidence="1">
    <location>
        <begin position="1"/>
        <end position="14"/>
    </location>
</feature>
<dbReference type="AlphaFoldDB" id="A0A1J3K738"/>
<organism evidence="2">
    <name type="scientific">Noccaea caerulescens</name>
    <name type="common">Alpine penny-cress</name>
    <name type="synonym">Thlaspi caerulescens</name>
    <dbReference type="NCBI Taxonomy" id="107243"/>
    <lineage>
        <taxon>Eukaryota</taxon>
        <taxon>Viridiplantae</taxon>
        <taxon>Streptophyta</taxon>
        <taxon>Embryophyta</taxon>
        <taxon>Tracheophyta</taxon>
        <taxon>Spermatophyta</taxon>
        <taxon>Magnoliopsida</taxon>
        <taxon>eudicotyledons</taxon>
        <taxon>Gunneridae</taxon>
        <taxon>Pentapetalae</taxon>
        <taxon>rosids</taxon>
        <taxon>malvids</taxon>
        <taxon>Brassicales</taxon>
        <taxon>Brassicaceae</taxon>
        <taxon>Coluteocarpeae</taxon>
        <taxon>Noccaea</taxon>
    </lineage>
</organism>
<proteinExistence type="predicted"/>
<feature type="compositionally biased region" description="Acidic residues" evidence="1">
    <location>
        <begin position="68"/>
        <end position="85"/>
    </location>
</feature>
<feature type="compositionally biased region" description="Basic and acidic residues" evidence="1">
    <location>
        <begin position="55"/>
        <end position="67"/>
    </location>
</feature>